<protein>
    <recommendedName>
        <fullName evidence="3">6,7-dimethyl-8-ribityllumazine synthase</fullName>
        <ecNumber evidence="3">2.5.1.78</ecNumber>
    </recommendedName>
</protein>
<dbReference type="EMBL" id="UOGA01000023">
    <property type="protein sequence ID" value="VAX14869.1"/>
    <property type="molecule type" value="Genomic_DNA"/>
</dbReference>
<keyword evidence="5 7" id="KW-0808">Transferase</keyword>
<evidence type="ECO:0000256" key="3">
    <source>
        <dbReference type="ARBA" id="ARBA00012664"/>
    </source>
</evidence>
<dbReference type="CDD" id="cd09209">
    <property type="entry name" value="Lumazine_synthase-I"/>
    <property type="match status" value="1"/>
</dbReference>
<comment type="similarity">
    <text evidence="2">Belongs to the DMRL synthase family.</text>
</comment>
<dbReference type="GO" id="GO:0005829">
    <property type="term" value="C:cytosol"/>
    <property type="evidence" value="ECO:0007669"/>
    <property type="project" value="TreeGrafter"/>
</dbReference>
<keyword evidence="4" id="KW-0686">Riboflavin biosynthesis</keyword>
<evidence type="ECO:0000256" key="4">
    <source>
        <dbReference type="ARBA" id="ARBA00022619"/>
    </source>
</evidence>
<evidence type="ECO:0000256" key="2">
    <source>
        <dbReference type="ARBA" id="ARBA00007424"/>
    </source>
</evidence>
<dbReference type="GO" id="GO:0009231">
    <property type="term" value="P:riboflavin biosynthetic process"/>
    <property type="evidence" value="ECO:0007669"/>
    <property type="project" value="UniProtKB-UniPathway"/>
</dbReference>
<dbReference type="GO" id="GO:0009349">
    <property type="term" value="C:riboflavin synthase complex"/>
    <property type="evidence" value="ECO:0007669"/>
    <property type="project" value="InterPro"/>
</dbReference>
<proteinExistence type="inferred from homology"/>
<dbReference type="SUPFAM" id="SSF52121">
    <property type="entry name" value="Lumazine synthase"/>
    <property type="match status" value="1"/>
</dbReference>
<evidence type="ECO:0000256" key="5">
    <source>
        <dbReference type="ARBA" id="ARBA00022679"/>
    </source>
</evidence>
<dbReference type="PANTHER" id="PTHR21058:SF0">
    <property type="entry name" value="6,7-DIMETHYL-8-RIBITYLLUMAZINE SYNTHASE"/>
    <property type="match status" value="1"/>
</dbReference>
<dbReference type="EC" id="2.5.1.78" evidence="3"/>
<evidence type="ECO:0000256" key="6">
    <source>
        <dbReference type="ARBA" id="ARBA00048785"/>
    </source>
</evidence>
<dbReference type="HAMAP" id="MF_00178">
    <property type="entry name" value="Lumazine_synth"/>
    <property type="match status" value="1"/>
</dbReference>
<comment type="catalytic activity">
    <reaction evidence="6">
        <text>(2S)-2-hydroxy-3-oxobutyl phosphate + 5-amino-6-(D-ribitylamino)uracil = 6,7-dimethyl-8-(1-D-ribityl)lumazine + phosphate + 2 H2O + H(+)</text>
        <dbReference type="Rhea" id="RHEA:26152"/>
        <dbReference type="ChEBI" id="CHEBI:15377"/>
        <dbReference type="ChEBI" id="CHEBI:15378"/>
        <dbReference type="ChEBI" id="CHEBI:15934"/>
        <dbReference type="ChEBI" id="CHEBI:43474"/>
        <dbReference type="ChEBI" id="CHEBI:58201"/>
        <dbReference type="ChEBI" id="CHEBI:58830"/>
        <dbReference type="EC" id="2.5.1.78"/>
    </reaction>
</comment>
<name>A0A3B1B9F9_9ZZZZ</name>
<accession>A0A3B1B9F9</accession>
<dbReference type="Pfam" id="PF00885">
    <property type="entry name" value="DMRL_synthase"/>
    <property type="match status" value="1"/>
</dbReference>
<dbReference type="NCBIfam" id="TIGR00114">
    <property type="entry name" value="lumazine-synth"/>
    <property type="match status" value="1"/>
</dbReference>
<evidence type="ECO:0000313" key="7">
    <source>
        <dbReference type="EMBL" id="VAX14869.1"/>
    </source>
</evidence>
<dbReference type="InterPro" id="IPR036467">
    <property type="entry name" value="LS/RS_sf"/>
</dbReference>
<sequence length="154" mass="16317">MANVIEGSLDGAGSKVGVVVSRFNSFLNEKLLDGALDCLTRHGVKDEDIDVYWVPGAFEIPLVAKKLASSKKHDAVVCLGSVIRGATYHFQLISSEVTKGLAQVMMDTGVPVAFGVITVETIEQGIERAGTKSGNKGWDAALAAIEMINLGKKL</sequence>
<dbReference type="InterPro" id="IPR002180">
    <property type="entry name" value="LS/RS"/>
</dbReference>
<dbReference type="FunFam" id="3.40.50.960:FF:000001">
    <property type="entry name" value="6,7-dimethyl-8-ribityllumazine synthase"/>
    <property type="match status" value="1"/>
</dbReference>
<gene>
    <name evidence="7" type="ORF">MNBD_NITROSPINAE04-1609</name>
</gene>
<comment type="pathway">
    <text evidence="1">Cofactor biosynthesis; riboflavin biosynthesis; riboflavin from 2-hydroxy-3-oxobutyl phosphate and 5-amino-6-(D-ribitylamino)uracil: step 1/2.</text>
</comment>
<dbReference type="PANTHER" id="PTHR21058">
    <property type="entry name" value="6,7-DIMETHYL-8-RIBITYLLUMAZINE SYNTHASE DMRL SYNTHASE LUMAZINE SYNTHASE"/>
    <property type="match status" value="1"/>
</dbReference>
<dbReference type="Gene3D" id="3.40.50.960">
    <property type="entry name" value="Lumazine/riboflavin synthase"/>
    <property type="match status" value="1"/>
</dbReference>
<organism evidence="7">
    <name type="scientific">hydrothermal vent metagenome</name>
    <dbReference type="NCBI Taxonomy" id="652676"/>
    <lineage>
        <taxon>unclassified sequences</taxon>
        <taxon>metagenomes</taxon>
        <taxon>ecological metagenomes</taxon>
    </lineage>
</organism>
<dbReference type="InterPro" id="IPR034964">
    <property type="entry name" value="LS"/>
</dbReference>
<reference evidence="7" key="1">
    <citation type="submission" date="2018-06" db="EMBL/GenBank/DDBJ databases">
        <authorList>
            <person name="Zhirakovskaya E."/>
        </authorList>
    </citation>
    <scope>NUCLEOTIDE SEQUENCE</scope>
</reference>
<dbReference type="AlphaFoldDB" id="A0A3B1B9F9"/>
<dbReference type="NCBIfam" id="NF000812">
    <property type="entry name" value="PRK00061.1-4"/>
    <property type="match status" value="1"/>
</dbReference>
<dbReference type="UniPathway" id="UPA00275">
    <property type="reaction ID" value="UER00404"/>
</dbReference>
<dbReference type="GO" id="GO:0000906">
    <property type="term" value="F:6,7-dimethyl-8-ribityllumazine synthase activity"/>
    <property type="evidence" value="ECO:0007669"/>
    <property type="project" value="UniProtKB-EC"/>
</dbReference>
<evidence type="ECO:0000256" key="1">
    <source>
        <dbReference type="ARBA" id="ARBA00004917"/>
    </source>
</evidence>